<evidence type="ECO:0000313" key="4">
    <source>
        <dbReference type="Proteomes" id="UP000034164"/>
    </source>
</evidence>
<feature type="region of interest" description="Disordered" evidence="1">
    <location>
        <begin position="162"/>
        <end position="184"/>
    </location>
</feature>
<proteinExistence type="predicted"/>
<sequence>MMLAVEQKVQEFAVHVGLARDCSSPTPNEKTPCSLNVGVSGRQTPTERQRYHLWPILKKSVMASGRRTPDLSDLKKNPFKEGGTLYRRRKISVPELGPLTTVQEKHIDSRTYAPDVLALVATTNFPIATIPGKFPTHERSNSAPGASWGRATCEDSALDPVVEPLSSSRESFGRVLGPSLMEDDGHKSIKRASSLLLPDALAAYPFAANVIEASKANLPMKSSEQNEPEKEEPPEVPPKSPRLGLRIPVTQPMANYSSASSNSSATTLTAPTSSISADNCPAQSFIFPLHTKNVETQPGSFDLGLPATPWISPSPLKGRGTPSHSRNRSVGVCQTYRSAITPPPVLHRKGSMPLDNKPDFPQGSIAENTPTSNQSPIESPQAPKPNKEPLDYSFLILPAGIPAHTAPKLLPRDEIERLKIQAWEQAKRFEVLKYSEVRSLSRELRALDKRCDYLRETYKSLRSGRRSLHTRMISYLKSPRVSKFSREGILKQEEALSELDQSIDEWVCKLEHAENRRIRIRQKLLEHMAGAMTLWTPHYDGDGLADDQTPPRSPSRAGTPPSVNRREVESIKIYAGAELHTLFANIEKEMERMVNPTPSTPPTATLVS</sequence>
<reference evidence="4" key="1">
    <citation type="journal article" date="2015" name="PLoS Genet.">
        <title>The dynamic genome and transcriptome of the human fungal pathogen Blastomyces and close relative Emmonsia.</title>
        <authorList>
            <person name="Munoz J.F."/>
            <person name="Gauthier G.M."/>
            <person name="Desjardins C.A."/>
            <person name="Gallo J.E."/>
            <person name="Holder J."/>
            <person name="Sullivan T.D."/>
            <person name="Marty A.J."/>
            <person name="Carmen J.C."/>
            <person name="Chen Z."/>
            <person name="Ding L."/>
            <person name="Gujja S."/>
            <person name="Magrini V."/>
            <person name="Misas E."/>
            <person name="Mitreva M."/>
            <person name="Priest M."/>
            <person name="Saif S."/>
            <person name="Whiston E.A."/>
            <person name="Young S."/>
            <person name="Zeng Q."/>
            <person name="Goldman W.E."/>
            <person name="Mardis E.R."/>
            <person name="Taylor J.W."/>
            <person name="McEwen J.G."/>
            <person name="Clay O.K."/>
            <person name="Klein B.S."/>
            <person name="Cuomo C.A."/>
        </authorList>
    </citation>
    <scope>NUCLEOTIDE SEQUENCE [LARGE SCALE GENOMIC DNA]</scope>
    <source>
        <strain evidence="4">UAMH 3008</strain>
    </source>
</reference>
<dbReference type="AlphaFoldDB" id="A0A0G2J9Z6"/>
<dbReference type="Proteomes" id="UP000034164">
    <property type="component" value="Unassembled WGS sequence"/>
</dbReference>
<dbReference type="EMBL" id="LCZI01000730">
    <property type="protein sequence ID" value="KKZ64846.1"/>
    <property type="molecule type" value="Genomic_DNA"/>
</dbReference>
<accession>A0A0G2J9Z6</accession>
<protein>
    <recommendedName>
        <fullName evidence="2">Up-regulated during septation protein 1 domain-containing protein</fullName>
    </recommendedName>
</protein>
<feature type="region of interest" description="Disordered" evidence="1">
    <location>
        <begin position="539"/>
        <end position="567"/>
    </location>
</feature>
<dbReference type="Pfam" id="PF15456">
    <property type="entry name" value="Uds1"/>
    <property type="match status" value="1"/>
</dbReference>
<feature type="compositionally biased region" description="Polar residues" evidence="1">
    <location>
        <begin position="365"/>
        <end position="378"/>
    </location>
</feature>
<name>A0A0G2J9Z6_9EURO</name>
<feature type="region of interest" description="Disordered" evidence="1">
    <location>
        <begin position="132"/>
        <end position="151"/>
    </location>
</feature>
<evidence type="ECO:0000256" key="1">
    <source>
        <dbReference type="SAM" id="MobiDB-lite"/>
    </source>
</evidence>
<comment type="caution">
    <text evidence="3">The sequence shown here is derived from an EMBL/GenBank/DDBJ whole genome shotgun (WGS) entry which is preliminary data.</text>
</comment>
<evidence type="ECO:0000259" key="2">
    <source>
        <dbReference type="Pfam" id="PF15456"/>
    </source>
</evidence>
<organism evidence="3 4">
    <name type="scientific">[Emmonsia] crescens</name>
    <dbReference type="NCBI Taxonomy" id="73230"/>
    <lineage>
        <taxon>Eukaryota</taxon>
        <taxon>Fungi</taxon>
        <taxon>Dikarya</taxon>
        <taxon>Ascomycota</taxon>
        <taxon>Pezizomycotina</taxon>
        <taxon>Eurotiomycetes</taxon>
        <taxon>Eurotiomycetidae</taxon>
        <taxon>Onygenales</taxon>
        <taxon>Ajellomycetaceae</taxon>
        <taxon>Emergomyces</taxon>
    </lineage>
</organism>
<dbReference type="InterPro" id="IPR029191">
    <property type="entry name" value="Uds1"/>
</dbReference>
<feature type="region of interest" description="Disordered" evidence="1">
    <location>
        <begin position="341"/>
        <end position="389"/>
    </location>
</feature>
<evidence type="ECO:0000313" key="3">
    <source>
        <dbReference type="EMBL" id="KKZ64846.1"/>
    </source>
</evidence>
<feature type="domain" description="Up-regulated during septation protein 1" evidence="2">
    <location>
        <begin position="416"/>
        <end position="533"/>
    </location>
</feature>
<dbReference type="VEuPathDB" id="FungiDB:EMCG_09223"/>
<gene>
    <name evidence="3" type="ORF">EMCG_09223</name>
</gene>
<dbReference type="OrthoDB" id="5429395at2759"/>
<feature type="region of interest" description="Disordered" evidence="1">
    <location>
        <begin position="219"/>
        <end position="245"/>
    </location>
</feature>